<dbReference type="InterPro" id="IPR036890">
    <property type="entry name" value="HATPase_C_sf"/>
</dbReference>
<sequence length="167" mass="18168">MELKLTLALPRDEYSVPVARRVLARSLDVLGVDETVVADIELALTEACTNVLDHAADTDEYEVSAGIDGTICVIEVIDRGGGFDSETKGLTAAEPSAEDGRGIQLIRALVDKVTFTSRPQVGTVVHLEKQLTWSDGSVIQRLTEEQPDPAHGPWSDDERFEDKPEPV</sequence>
<gene>
    <name evidence="4" type="ORF">AVDCRST_MAG16-1012</name>
</gene>
<organism evidence="4">
    <name type="scientific">uncultured Frankineae bacterium</name>
    <dbReference type="NCBI Taxonomy" id="437475"/>
    <lineage>
        <taxon>Bacteria</taxon>
        <taxon>Bacillati</taxon>
        <taxon>Actinomycetota</taxon>
        <taxon>Actinomycetes</taxon>
        <taxon>Frankiales</taxon>
        <taxon>environmental samples</taxon>
    </lineage>
</organism>
<reference evidence="4" key="1">
    <citation type="submission" date="2020-02" db="EMBL/GenBank/DDBJ databases">
        <authorList>
            <person name="Meier V. D."/>
        </authorList>
    </citation>
    <scope>NUCLEOTIDE SEQUENCE</scope>
    <source>
        <strain evidence="4">AVDCRST_MAG16</strain>
    </source>
</reference>
<feature type="domain" description="Histidine kinase/HSP90-like ATPase" evidence="3">
    <location>
        <begin position="12"/>
        <end position="128"/>
    </location>
</feature>
<name>A0A6J4LCP7_9ACTN</name>
<dbReference type="SUPFAM" id="SSF55874">
    <property type="entry name" value="ATPase domain of HSP90 chaperone/DNA topoisomerase II/histidine kinase"/>
    <property type="match status" value="1"/>
</dbReference>
<accession>A0A6J4LCP7</accession>
<keyword evidence="1" id="KW-0418">Kinase</keyword>
<keyword evidence="1" id="KW-0723">Serine/threonine-protein kinase</keyword>
<dbReference type="GO" id="GO:0004674">
    <property type="term" value="F:protein serine/threonine kinase activity"/>
    <property type="evidence" value="ECO:0007669"/>
    <property type="project" value="UniProtKB-KW"/>
</dbReference>
<dbReference type="EMBL" id="CADCUE010000082">
    <property type="protein sequence ID" value="CAA9325404.1"/>
    <property type="molecule type" value="Genomic_DNA"/>
</dbReference>
<dbReference type="PANTHER" id="PTHR35526">
    <property type="entry name" value="ANTI-SIGMA-F FACTOR RSBW-RELATED"/>
    <property type="match status" value="1"/>
</dbReference>
<dbReference type="AlphaFoldDB" id="A0A6J4LCP7"/>
<dbReference type="CDD" id="cd16936">
    <property type="entry name" value="HATPase_RsbW-like"/>
    <property type="match status" value="1"/>
</dbReference>
<dbReference type="Pfam" id="PF13581">
    <property type="entry name" value="HATPase_c_2"/>
    <property type="match status" value="1"/>
</dbReference>
<evidence type="ECO:0000313" key="4">
    <source>
        <dbReference type="EMBL" id="CAA9325404.1"/>
    </source>
</evidence>
<feature type="compositionally biased region" description="Basic and acidic residues" evidence="2">
    <location>
        <begin position="154"/>
        <end position="167"/>
    </location>
</feature>
<proteinExistence type="predicted"/>
<evidence type="ECO:0000256" key="1">
    <source>
        <dbReference type="ARBA" id="ARBA00022527"/>
    </source>
</evidence>
<dbReference type="InterPro" id="IPR050267">
    <property type="entry name" value="Anti-sigma-factor_SerPK"/>
</dbReference>
<evidence type="ECO:0000259" key="3">
    <source>
        <dbReference type="Pfam" id="PF13581"/>
    </source>
</evidence>
<evidence type="ECO:0000256" key="2">
    <source>
        <dbReference type="SAM" id="MobiDB-lite"/>
    </source>
</evidence>
<dbReference type="InterPro" id="IPR003594">
    <property type="entry name" value="HATPase_dom"/>
</dbReference>
<protein>
    <recommendedName>
        <fullName evidence="3">Histidine kinase/HSP90-like ATPase domain-containing protein</fullName>
    </recommendedName>
</protein>
<feature type="region of interest" description="Disordered" evidence="2">
    <location>
        <begin position="142"/>
        <end position="167"/>
    </location>
</feature>
<keyword evidence="1" id="KW-0808">Transferase</keyword>
<dbReference type="PANTHER" id="PTHR35526:SF3">
    <property type="entry name" value="ANTI-SIGMA-F FACTOR RSBW"/>
    <property type="match status" value="1"/>
</dbReference>
<dbReference type="Gene3D" id="3.30.565.10">
    <property type="entry name" value="Histidine kinase-like ATPase, C-terminal domain"/>
    <property type="match status" value="1"/>
</dbReference>